<evidence type="ECO:0000259" key="18">
    <source>
        <dbReference type="PROSITE" id="PS50113"/>
    </source>
</evidence>
<feature type="domain" description="PAC" evidence="18">
    <location>
        <begin position="199"/>
        <end position="250"/>
    </location>
</feature>
<evidence type="ECO:0000256" key="7">
    <source>
        <dbReference type="ARBA" id="ARBA00022679"/>
    </source>
</evidence>
<dbReference type="FunFam" id="2.10.70.100:FF:000001">
    <property type="entry name" value="Sensory transduction histidine kinase"/>
    <property type="match status" value="1"/>
</dbReference>
<evidence type="ECO:0000256" key="1">
    <source>
        <dbReference type="ARBA" id="ARBA00000085"/>
    </source>
</evidence>
<evidence type="ECO:0000313" key="20">
    <source>
        <dbReference type="Proteomes" id="UP000297700"/>
    </source>
</evidence>
<dbReference type="Pfam" id="PF13426">
    <property type="entry name" value="PAS_9"/>
    <property type="match status" value="1"/>
</dbReference>
<evidence type="ECO:0000256" key="3">
    <source>
        <dbReference type="ARBA" id="ARBA00012438"/>
    </source>
</evidence>
<dbReference type="PANTHER" id="PTHR43304:SF1">
    <property type="entry name" value="PAC DOMAIN-CONTAINING PROTEIN"/>
    <property type="match status" value="1"/>
</dbReference>
<accession>A0A4Y9PMJ7</accession>
<comment type="subcellular location">
    <subcellularLocation>
        <location evidence="2">Cell inner membrane</location>
        <topology evidence="2">Multi-pass membrane protein</topology>
    </subcellularLocation>
</comment>
<evidence type="ECO:0000313" key="19">
    <source>
        <dbReference type="EMBL" id="TFV79693.1"/>
    </source>
</evidence>
<organism evidence="19 20">
    <name type="scientific">Bradyrhizobium frederickii</name>
    <dbReference type="NCBI Taxonomy" id="2560054"/>
    <lineage>
        <taxon>Bacteria</taxon>
        <taxon>Pseudomonadati</taxon>
        <taxon>Pseudomonadota</taxon>
        <taxon>Alphaproteobacteria</taxon>
        <taxon>Hyphomicrobiales</taxon>
        <taxon>Nitrobacteraceae</taxon>
        <taxon>Bradyrhizobium</taxon>
    </lineage>
</organism>
<keyword evidence="11" id="KW-0418">Kinase</keyword>
<dbReference type="Pfam" id="PF02518">
    <property type="entry name" value="HATPase_c"/>
    <property type="match status" value="1"/>
</dbReference>
<dbReference type="InterPro" id="IPR004358">
    <property type="entry name" value="Sig_transdc_His_kin-like_C"/>
</dbReference>
<comment type="catalytic activity">
    <reaction evidence="1">
        <text>ATP + protein L-histidine = ADP + protein N-phospho-L-histidine.</text>
        <dbReference type="EC" id="2.7.13.3"/>
    </reaction>
</comment>
<dbReference type="GO" id="GO:0005524">
    <property type="term" value="F:ATP binding"/>
    <property type="evidence" value="ECO:0007669"/>
    <property type="project" value="UniProtKB-KW"/>
</dbReference>
<dbReference type="InterPro" id="IPR000014">
    <property type="entry name" value="PAS"/>
</dbReference>
<dbReference type="FunFam" id="3.30.450.20:FF:000088">
    <property type="entry name" value="Sensory transduction histidine kinase"/>
    <property type="match status" value="1"/>
</dbReference>
<dbReference type="SUPFAM" id="SSF55785">
    <property type="entry name" value="PYP-like sensor domain (PAS domain)"/>
    <property type="match status" value="2"/>
</dbReference>
<dbReference type="CDD" id="cd00082">
    <property type="entry name" value="HisKA"/>
    <property type="match status" value="1"/>
</dbReference>
<dbReference type="InterPro" id="IPR003594">
    <property type="entry name" value="HATPase_dom"/>
</dbReference>
<dbReference type="PANTHER" id="PTHR43304">
    <property type="entry name" value="PHYTOCHROME-LIKE PROTEIN CPH1"/>
    <property type="match status" value="1"/>
</dbReference>
<reference evidence="19 20" key="1">
    <citation type="submission" date="2019-03" db="EMBL/GenBank/DDBJ databases">
        <title>Bradyrhizobium strains diversity.</title>
        <authorList>
            <person name="Urquiaga M.C.O."/>
            <person name="Hungria M."/>
            <person name="Delamuta J.R.M."/>
            <person name="Klepa M.S."/>
        </authorList>
    </citation>
    <scope>NUCLEOTIDE SEQUENCE [LARGE SCALE GENOMIC DNA]</scope>
    <source>
        <strain evidence="19 20">CNPSo 3426</strain>
    </source>
</reference>
<evidence type="ECO:0000256" key="6">
    <source>
        <dbReference type="ARBA" id="ARBA00022553"/>
    </source>
</evidence>
<dbReference type="InterPro" id="IPR036097">
    <property type="entry name" value="HisK_dim/P_sf"/>
</dbReference>
<dbReference type="PROSITE" id="PS50109">
    <property type="entry name" value="HIS_KIN"/>
    <property type="match status" value="1"/>
</dbReference>
<dbReference type="Pfam" id="PF00512">
    <property type="entry name" value="HisKA"/>
    <property type="match status" value="1"/>
</dbReference>
<evidence type="ECO:0000256" key="10">
    <source>
        <dbReference type="ARBA" id="ARBA00022741"/>
    </source>
</evidence>
<evidence type="ECO:0000256" key="14">
    <source>
        <dbReference type="ARBA" id="ARBA00023012"/>
    </source>
</evidence>
<dbReference type="Gene3D" id="3.30.565.10">
    <property type="entry name" value="Histidine kinase-like ATPase, C-terminal domain"/>
    <property type="match status" value="1"/>
</dbReference>
<dbReference type="AlphaFoldDB" id="A0A4Y9PMJ7"/>
<keyword evidence="15 16" id="KW-0472">Membrane</keyword>
<evidence type="ECO:0000256" key="2">
    <source>
        <dbReference type="ARBA" id="ARBA00004429"/>
    </source>
</evidence>
<dbReference type="SMART" id="SM00387">
    <property type="entry name" value="HATPase_c"/>
    <property type="match status" value="1"/>
</dbReference>
<evidence type="ECO:0000256" key="11">
    <source>
        <dbReference type="ARBA" id="ARBA00022777"/>
    </source>
</evidence>
<feature type="domain" description="PAC" evidence="18">
    <location>
        <begin position="325"/>
        <end position="377"/>
    </location>
</feature>
<keyword evidence="6" id="KW-0597">Phosphoprotein</keyword>
<evidence type="ECO:0000256" key="4">
    <source>
        <dbReference type="ARBA" id="ARBA00022475"/>
    </source>
</evidence>
<feature type="transmembrane region" description="Helical" evidence="16">
    <location>
        <begin position="12"/>
        <end position="35"/>
    </location>
</feature>
<keyword evidence="5" id="KW-0997">Cell inner membrane</keyword>
<dbReference type="Gene3D" id="2.10.70.100">
    <property type="match status" value="1"/>
</dbReference>
<keyword evidence="13 16" id="KW-1133">Transmembrane helix</keyword>
<feature type="transmembrane region" description="Helical" evidence="16">
    <location>
        <begin position="41"/>
        <end position="65"/>
    </location>
</feature>
<feature type="transmembrane region" description="Helical" evidence="16">
    <location>
        <begin position="72"/>
        <end position="94"/>
    </location>
</feature>
<evidence type="ECO:0000256" key="12">
    <source>
        <dbReference type="ARBA" id="ARBA00022840"/>
    </source>
</evidence>
<dbReference type="InterPro" id="IPR001610">
    <property type="entry name" value="PAC"/>
</dbReference>
<evidence type="ECO:0000256" key="13">
    <source>
        <dbReference type="ARBA" id="ARBA00022989"/>
    </source>
</evidence>
<feature type="domain" description="Histidine kinase" evidence="17">
    <location>
        <begin position="400"/>
        <end position="616"/>
    </location>
</feature>
<dbReference type="FunFam" id="3.30.565.10:FF:000042">
    <property type="entry name" value="Two-component sensor histidine kinase KdpD"/>
    <property type="match status" value="1"/>
</dbReference>
<dbReference type="EC" id="2.7.13.3" evidence="3"/>
<comment type="caution">
    <text evidence="19">The sequence shown here is derived from an EMBL/GenBank/DDBJ whole genome shotgun (WGS) entry which is preliminary data.</text>
</comment>
<proteinExistence type="predicted"/>
<dbReference type="GO" id="GO:0042802">
    <property type="term" value="F:identical protein binding"/>
    <property type="evidence" value="ECO:0007669"/>
    <property type="project" value="UniProtKB-ARBA"/>
</dbReference>
<dbReference type="InterPro" id="IPR005467">
    <property type="entry name" value="His_kinase_dom"/>
</dbReference>
<dbReference type="InterPro" id="IPR013655">
    <property type="entry name" value="PAS_fold_3"/>
</dbReference>
<dbReference type="InterPro" id="IPR003661">
    <property type="entry name" value="HisK_dim/P_dom"/>
</dbReference>
<dbReference type="SUPFAM" id="SSF55874">
    <property type="entry name" value="ATPase domain of HSP90 chaperone/DNA topoisomerase II/histidine kinase"/>
    <property type="match status" value="1"/>
</dbReference>
<evidence type="ECO:0000256" key="15">
    <source>
        <dbReference type="ARBA" id="ARBA00023136"/>
    </source>
</evidence>
<protein>
    <recommendedName>
        <fullName evidence="3">histidine kinase</fullName>
        <ecNumber evidence="3">2.7.13.3</ecNumber>
    </recommendedName>
</protein>
<dbReference type="InterPro" id="IPR052162">
    <property type="entry name" value="Sensor_kinase/Photoreceptor"/>
</dbReference>
<keyword evidence="12" id="KW-0067">ATP-binding</keyword>
<dbReference type="NCBIfam" id="TIGR00229">
    <property type="entry name" value="sensory_box"/>
    <property type="match status" value="2"/>
</dbReference>
<dbReference type="GO" id="GO:0005886">
    <property type="term" value="C:plasma membrane"/>
    <property type="evidence" value="ECO:0007669"/>
    <property type="project" value="UniProtKB-SubCell"/>
</dbReference>
<dbReference type="GO" id="GO:0000155">
    <property type="term" value="F:phosphorelay sensor kinase activity"/>
    <property type="evidence" value="ECO:0007669"/>
    <property type="project" value="InterPro"/>
</dbReference>
<dbReference type="InterPro" id="IPR035965">
    <property type="entry name" value="PAS-like_dom_sf"/>
</dbReference>
<dbReference type="EMBL" id="SPQS01000002">
    <property type="protein sequence ID" value="TFV79693.1"/>
    <property type="molecule type" value="Genomic_DNA"/>
</dbReference>
<keyword evidence="7" id="KW-0808">Transferase</keyword>
<dbReference type="PROSITE" id="PS50113">
    <property type="entry name" value="PAC"/>
    <property type="match status" value="2"/>
</dbReference>
<dbReference type="Pfam" id="PF08447">
    <property type="entry name" value="PAS_3"/>
    <property type="match status" value="1"/>
</dbReference>
<keyword evidence="10" id="KW-0547">Nucleotide-binding</keyword>
<evidence type="ECO:0000259" key="17">
    <source>
        <dbReference type="PROSITE" id="PS50109"/>
    </source>
</evidence>
<keyword evidence="14" id="KW-0902">Two-component regulatory system</keyword>
<dbReference type="Gene3D" id="3.30.450.20">
    <property type="entry name" value="PAS domain"/>
    <property type="match status" value="2"/>
</dbReference>
<evidence type="ECO:0000256" key="9">
    <source>
        <dbReference type="ARBA" id="ARBA00022737"/>
    </source>
</evidence>
<dbReference type="SUPFAM" id="SSF47384">
    <property type="entry name" value="Homodimeric domain of signal transducing histidine kinase"/>
    <property type="match status" value="1"/>
</dbReference>
<dbReference type="CDD" id="cd00130">
    <property type="entry name" value="PAS"/>
    <property type="match status" value="1"/>
</dbReference>
<name>A0A4Y9PMJ7_9BRAD</name>
<sequence>MRYSQTTSSLGLPAQLLLGTVALATLSFGAFFLNVDLTSTAFAYLIVVLLLSLMGSLAASIAVILSVVGLAYFFNAAILTLVIFSLASVVAVGLNRYVLQQDRLLETGAKAQRGEKQTGDALHQSEAYLAQAQELSRTGSFGWKVASGEILWSRETFRIFQCDAATKPTMQFVLQRTHPEDRAAVQRILEQASDDEEDYDHEYRLLLPDGSVKHLHSLARAVRDASGNIEFVGAVTDITATKVVEQELRESEQRFRDYAETASDWFWESGPDHRMTRVTDPANAIGIVSSRLIGQVPWEFAADFESEPEKWRQFRATIDAHLPFRDFVYRTSNEIGASFYVQASGKPIFDGSGKFLGYRGGAADVSSAVRAKQAEQELREVKAELAHVTRVTTLGELTASIAHEINQPLAGVIANADACIRWLQHDPPDLEAARRSVEWIIDDGKRASEVILRVRALAKKTDFEKVSLDVNDLARDTIALVHRELSSHAVSVRTNLAPNLPKIFRDRIQLQQVMINLVMNGIDAMDSVEDCSRELVIRSSQNDSGRVVVAVTDCGIGIRPEVAERLFNPFFTTKSAGLGMGLSICRSIVEAHGGWISASGKDGFGATFEVVLPLQQEEACDGVPRLVA</sequence>
<gene>
    <name evidence="19" type="ORF">E4K64_03310</name>
</gene>
<evidence type="ECO:0000256" key="8">
    <source>
        <dbReference type="ARBA" id="ARBA00022692"/>
    </source>
</evidence>
<keyword evidence="4" id="KW-1003">Cell membrane</keyword>
<dbReference type="SMART" id="SM00086">
    <property type="entry name" value="PAC"/>
    <property type="match status" value="2"/>
</dbReference>
<evidence type="ECO:0000256" key="5">
    <source>
        <dbReference type="ARBA" id="ARBA00022519"/>
    </source>
</evidence>
<keyword evidence="9" id="KW-0677">Repeat</keyword>
<dbReference type="InterPro" id="IPR036890">
    <property type="entry name" value="HATPase_C_sf"/>
</dbReference>
<keyword evidence="8 16" id="KW-0812">Transmembrane</keyword>
<dbReference type="PRINTS" id="PR00344">
    <property type="entry name" value="BCTRLSENSOR"/>
</dbReference>
<dbReference type="Gene3D" id="1.10.287.130">
    <property type="match status" value="1"/>
</dbReference>
<evidence type="ECO:0000256" key="16">
    <source>
        <dbReference type="SAM" id="Phobius"/>
    </source>
</evidence>
<dbReference type="Proteomes" id="UP000297700">
    <property type="component" value="Unassembled WGS sequence"/>
</dbReference>
<dbReference type="SMART" id="SM00388">
    <property type="entry name" value="HisKA"/>
    <property type="match status" value="1"/>
</dbReference>
<dbReference type="InterPro" id="IPR000700">
    <property type="entry name" value="PAS-assoc_C"/>
</dbReference>